<protein>
    <recommendedName>
        <fullName evidence="4">DUF680 domain-containing protein</fullName>
    </recommendedName>
</protein>
<gene>
    <name evidence="2" type="ORF">MWN33_01610</name>
</gene>
<organism evidence="2 3">
    <name type="scientific">Ancylobacter koreensis</name>
    <dbReference type="NCBI Taxonomy" id="266121"/>
    <lineage>
        <taxon>Bacteria</taxon>
        <taxon>Pseudomonadati</taxon>
        <taxon>Pseudomonadota</taxon>
        <taxon>Alphaproteobacteria</taxon>
        <taxon>Hyphomicrobiales</taxon>
        <taxon>Xanthobacteraceae</taxon>
        <taxon>Ancylobacter</taxon>
    </lineage>
</organism>
<reference evidence="3" key="2">
    <citation type="submission" date="2023-07" db="EMBL/GenBank/DDBJ databases">
        <title>Ancylobacter moscoviensis sp. nov., facultatively methylotrophic bacteria from activated sludge and the reclassification of Starkeya novella (Starkey 1934) Kelly et al. 2000 as Ancylobacter novellus comb. nov., Starkeya koreensis Im et al. 2006 as Ancylobacter koreensis comb.nov., Angulomicrobium tetraedrale Vasil'eva et al. 1986 as Ancylobacter tetraedralis comb. nov., Angulomicrobium amanitiforme Fritz et al. 2004 as Ancylobacter amanitiformis comb. nov. and Methylorhabdus multivorans Doronina et al. 1996 as Ancylobacter multivorans comb. nov. and emended description of the genus Ancylobacter.</title>
        <authorList>
            <person name="Doronina N."/>
            <person name="Chemodurova A."/>
            <person name="Grouzdev D."/>
            <person name="Koziaeva V."/>
            <person name="Shi W."/>
            <person name="Wu L."/>
            <person name="Kaparullina E."/>
        </authorList>
    </citation>
    <scope>NUCLEOTIDE SEQUENCE [LARGE SCALE GENOMIC DNA]</scope>
    <source>
        <strain evidence="3">Jip08</strain>
    </source>
</reference>
<dbReference type="EMBL" id="JALKCG010000001">
    <property type="protein sequence ID" value="MCK0206723.1"/>
    <property type="molecule type" value="Genomic_DNA"/>
</dbReference>
<evidence type="ECO:0000313" key="2">
    <source>
        <dbReference type="EMBL" id="MCK0206723.1"/>
    </source>
</evidence>
<proteinExistence type="predicted"/>
<evidence type="ECO:0000256" key="1">
    <source>
        <dbReference type="SAM" id="SignalP"/>
    </source>
</evidence>
<sequence length="63" mass="6442">MNKFVALAIVSAAVATGALSGVAEAATYQPAKVYEGRNATVVTTDNSATAIREQVEGNARSTK</sequence>
<keyword evidence="3" id="KW-1185">Reference proteome</keyword>
<keyword evidence="1" id="KW-0732">Signal</keyword>
<dbReference type="RefSeq" id="WP_247198321.1">
    <property type="nucleotide sequence ID" value="NZ_JALKCG010000001.1"/>
</dbReference>
<evidence type="ECO:0000313" key="3">
    <source>
        <dbReference type="Proteomes" id="UP001202867"/>
    </source>
</evidence>
<name>A0ABT0DHG2_9HYPH</name>
<accession>A0ABT0DHG2</accession>
<evidence type="ECO:0008006" key="4">
    <source>
        <dbReference type="Google" id="ProtNLM"/>
    </source>
</evidence>
<dbReference type="Proteomes" id="UP001202867">
    <property type="component" value="Unassembled WGS sequence"/>
</dbReference>
<reference evidence="2 3" key="1">
    <citation type="submission" date="2022-04" db="EMBL/GenBank/DDBJ databases">
        <authorList>
            <person name="Grouzdev D.S."/>
            <person name="Pantiukh K.S."/>
            <person name="Krutkina M.S."/>
        </authorList>
    </citation>
    <scope>NUCLEOTIDE SEQUENCE [LARGE SCALE GENOMIC DNA]</scope>
    <source>
        <strain evidence="2 3">Jip08</strain>
    </source>
</reference>
<feature type="chain" id="PRO_5045366169" description="DUF680 domain-containing protein" evidence="1">
    <location>
        <begin position="26"/>
        <end position="63"/>
    </location>
</feature>
<comment type="caution">
    <text evidence="2">The sequence shown here is derived from an EMBL/GenBank/DDBJ whole genome shotgun (WGS) entry which is preliminary data.</text>
</comment>
<feature type="signal peptide" evidence="1">
    <location>
        <begin position="1"/>
        <end position="25"/>
    </location>
</feature>